<organism evidence="2 3">
    <name type="scientific">Subdoligranulum variabile</name>
    <dbReference type="NCBI Taxonomy" id="214851"/>
    <lineage>
        <taxon>Bacteria</taxon>
        <taxon>Bacillati</taxon>
        <taxon>Bacillota</taxon>
        <taxon>Clostridia</taxon>
        <taxon>Eubacteriales</taxon>
        <taxon>Oscillospiraceae</taxon>
        <taxon>Subdoligranulum</taxon>
    </lineage>
</organism>
<keyword evidence="2" id="KW-0695">RNA-directed DNA polymerase</keyword>
<dbReference type="PANTHER" id="PTHR34047:SF8">
    <property type="entry name" value="PROTEIN YKFC"/>
    <property type="match status" value="1"/>
</dbReference>
<dbReference type="InterPro" id="IPR000477">
    <property type="entry name" value="RT_dom"/>
</dbReference>
<dbReference type="PANTHER" id="PTHR34047">
    <property type="entry name" value="NUCLEAR INTRON MATURASE 1, MITOCHONDRIAL-RELATED"/>
    <property type="match status" value="1"/>
</dbReference>
<dbReference type="EC" id="2.7.7.49" evidence="2"/>
<dbReference type="CDD" id="cd01651">
    <property type="entry name" value="RT_G2_intron"/>
    <property type="match status" value="1"/>
</dbReference>
<dbReference type="InterPro" id="IPR003615">
    <property type="entry name" value="HNH_nuc"/>
</dbReference>
<dbReference type="Proteomes" id="UP000759273">
    <property type="component" value="Unassembled WGS sequence"/>
</dbReference>
<dbReference type="SMART" id="SM00507">
    <property type="entry name" value="HNHc"/>
    <property type="match status" value="1"/>
</dbReference>
<accession>A0A943DHW1</accession>
<gene>
    <name evidence="2" type="primary">ltrA</name>
    <name evidence="2" type="ORF">KHY36_09545</name>
</gene>
<name>A0A943DHW1_9FIRM</name>
<keyword evidence="2" id="KW-0808">Transferase</keyword>
<dbReference type="SUPFAM" id="SSF56672">
    <property type="entry name" value="DNA/RNA polymerases"/>
    <property type="match status" value="1"/>
</dbReference>
<dbReference type="Pfam" id="PF00078">
    <property type="entry name" value="RVT_1"/>
    <property type="match status" value="1"/>
</dbReference>
<dbReference type="InterPro" id="IPR051083">
    <property type="entry name" value="GrpII_Intron_Splice-Mob/Def"/>
</dbReference>
<dbReference type="AlphaFoldDB" id="A0A943DHW1"/>
<dbReference type="CDD" id="cd00085">
    <property type="entry name" value="HNHc"/>
    <property type="match status" value="1"/>
</dbReference>
<dbReference type="GO" id="GO:0003964">
    <property type="term" value="F:RNA-directed DNA polymerase activity"/>
    <property type="evidence" value="ECO:0007669"/>
    <property type="project" value="UniProtKB-KW"/>
</dbReference>
<comment type="caution">
    <text evidence="2">The sequence shown here is derived from an EMBL/GenBank/DDBJ whole genome shotgun (WGS) entry which is preliminary data.</text>
</comment>
<evidence type="ECO:0000313" key="3">
    <source>
        <dbReference type="Proteomes" id="UP000759273"/>
    </source>
</evidence>
<protein>
    <submittedName>
        <fullName evidence="2">Group II intron reverse transcriptase/maturase</fullName>
        <ecNumber evidence="2">2.7.7.49</ecNumber>
    </submittedName>
</protein>
<reference evidence="2" key="1">
    <citation type="submission" date="2021-02" db="EMBL/GenBank/DDBJ databases">
        <title>Infant gut strain persistence is associated with maternal origin, phylogeny, and functional potential including surface adhesion and iron acquisition.</title>
        <authorList>
            <person name="Lou Y.C."/>
        </authorList>
    </citation>
    <scope>NUCLEOTIDE SEQUENCE</scope>
    <source>
        <strain evidence="2">L3_101_000M1_dasL3_101_000M1_concoct_87</strain>
    </source>
</reference>
<dbReference type="NCBIfam" id="TIGR04416">
    <property type="entry name" value="group_II_RT_mat"/>
    <property type="match status" value="1"/>
</dbReference>
<sequence>MTKRNQPTKVVLTMRRKDIRKRKGIRYAEYYNMVEIQDELYRQGMMKKKFYHLMPIIASPQNIRLAYRNLKNNKGSNTPGVDGKTFADYAKLEDVELIRKVQEKLLNYQPKAVRRVYIPKSNGKLRPLGIPTVLDRLVQQSILQVLEPVCESKFHRYSYGFRPNRSCKQAVAMCYKLAQVNGYHYVVDVDIKGFFDHVNHGKLLKQLWSLGIRDKSLLCVISRMLKAPVEENGKRTIPQEGTPQGGVLSPLLANIVLNELDWWIHSQWAGIPIHNPSPSEIWRTGPDGMLYRPGGNTKLQRCNLKHVYIVRYADDFKVFCRNYNAAKRLKIAVERWLLERLHLETSPEKSKITNLEESYSEFLGVKFKLIPKGQKWAIKSHMTDKAIKNQQKALKSLMVQACHDYGNPSVQHIFVNRYNQAVVGIHEYYSMATMVNEDMHRMFISIDKTMKCRCAGKNSLVREKPTKIKGGTDAYIFRKYGKSKQVRYINGFIIAPIAYCKHKSPMCHRPSINQYTPEGRRKIHDMLCKEGYADVLFELGNRMSPLQSVEYCDNRLARFVASKGKCEITGKLLSVNEVHCHHFLPRHLGGTDQYSNLRIVHVDVHRLIHATTPESIQFYLRKTGCYKKPCLDKINRWRASANLPAITL</sequence>
<dbReference type="InterPro" id="IPR043502">
    <property type="entry name" value="DNA/RNA_pol_sf"/>
</dbReference>
<dbReference type="Gene3D" id="1.10.30.50">
    <property type="match status" value="1"/>
</dbReference>
<proteinExistence type="predicted"/>
<dbReference type="PROSITE" id="PS50878">
    <property type="entry name" value="RT_POL"/>
    <property type="match status" value="1"/>
</dbReference>
<evidence type="ECO:0000259" key="1">
    <source>
        <dbReference type="PROSITE" id="PS50878"/>
    </source>
</evidence>
<keyword evidence="2" id="KW-0548">Nucleotidyltransferase</keyword>
<feature type="domain" description="Reverse transcriptase" evidence="1">
    <location>
        <begin position="99"/>
        <end position="367"/>
    </location>
</feature>
<dbReference type="InterPro" id="IPR030931">
    <property type="entry name" value="Group_II_RT_mat"/>
</dbReference>
<dbReference type="EMBL" id="JAGZGG010000022">
    <property type="protein sequence ID" value="MBS5332758.1"/>
    <property type="molecule type" value="Genomic_DNA"/>
</dbReference>
<evidence type="ECO:0000313" key="2">
    <source>
        <dbReference type="EMBL" id="MBS5332758.1"/>
    </source>
</evidence>